<dbReference type="Pfam" id="PF02518">
    <property type="entry name" value="HATPase_c"/>
    <property type="match status" value="1"/>
</dbReference>
<dbReference type="KEGG" id="pbor:BSF38_00090"/>
<evidence type="ECO:0000259" key="10">
    <source>
        <dbReference type="PROSITE" id="PS50109"/>
    </source>
</evidence>
<dbReference type="InterPro" id="IPR003661">
    <property type="entry name" value="HisK_dim/P_dom"/>
</dbReference>
<dbReference type="InterPro" id="IPR036890">
    <property type="entry name" value="HATPase_C_sf"/>
</dbReference>
<dbReference type="GO" id="GO:0007234">
    <property type="term" value="P:osmosensory signaling via phosphorelay pathway"/>
    <property type="evidence" value="ECO:0007669"/>
    <property type="project" value="TreeGrafter"/>
</dbReference>
<name>A0A1U7CIB9_9BACT</name>
<sequence>MRVHSGRKSPGGKPHSRLQGLCHLPVRPHSARAVVAAVASACSGEPSDVPAPGVGVGAARGGLDLDPGWVLAERTRPGRADPLEIVAETAWWPATLATGPCTEAIQRLWRHSVAVALACRSLAREKGDRDPDQLVRAGLLHGIGRWAVAAVDPDWFARWLNENDRAVRRRLELADLGTDMADLGRRLAERWGCEPLIVDAAWLHDDSAGALASAAREPERLALIQEAVRWAESTPWSLNAAGRESLPTEPRLRILVAEVQSKCASMFATADASPHEERMTRENARLHLRLAALSRTNATQERIIHALADDLPHESTESWTARAGMIWCEEPEVNAARVVWRDPEWPEAEPATAEGDGLDVPSRPASWTIPLESRTGVVAEIQLWLDPDQTELRGRLERTRVIEAWRSWATRIADRDMLERRLQAVVRGSRQSAEDEEERTRSAKLDALAEFAAGAGHELNNPLAVIVGRAQLLLAKAADPATARSLRIILSQAQRTHRILRDLMFVARPPEPRPRACRPADVLRACLAEFEAEAESRGIRLTSEVEASDQPTWMDPDAFRHLADILIRNALQASVGGGKIQVRSSRQGQELRLSVADGGKGVSSSEGAHLFDPFFCGRQAGRGLGLGLPRAARMVALAGGSLTWSSAVGQGSAFNVQLPLQRPPDEPTSALI</sequence>
<evidence type="ECO:0000313" key="13">
    <source>
        <dbReference type="Proteomes" id="UP000186309"/>
    </source>
</evidence>
<keyword evidence="4 12" id="KW-0808">Transferase</keyword>
<dbReference type="Gene3D" id="1.10.3210.10">
    <property type="entry name" value="Hypothetical protein af1432"/>
    <property type="match status" value="1"/>
</dbReference>
<dbReference type="Pfam" id="PF08668">
    <property type="entry name" value="HDOD"/>
    <property type="match status" value="1"/>
</dbReference>
<dbReference type="InterPro" id="IPR036097">
    <property type="entry name" value="HisK_dim/P_sf"/>
</dbReference>
<evidence type="ECO:0000259" key="11">
    <source>
        <dbReference type="PROSITE" id="PS51833"/>
    </source>
</evidence>
<comment type="catalytic activity">
    <reaction evidence="1">
        <text>ATP + protein L-histidine = ADP + protein N-phospho-L-histidine.</text>
        <dbReference type="EC" id="2.7.13.3"/>
    </reaction>
</comment>
<keyword evidence="5" id="KW-0547">Nucleotide-binding</keyword>
<feature type="domain" description="Histidine kinase" evidence="10">
    <location>
        <begin position="454"/>
        <end position="662"/>
    </location>
</feature>
<dbReference type="InterPro" id="IPR003594">
    <property type="entry name" value="HATPase_dom"/>
</dbReference>
<evidence type="ECO:0000313" key="12">
    <source>
        <dbReference type="EMBL" id="APW58690.1"/>
    </source>
</evidence>
<dbReference type="OrthoDB" id="239518at2"/>
<evidence type="ECO:0000256" key="5">
    <source>
        <dbReference type="ARBA" id="ARBA00022741"/>
    </source>
</evidence>
<dbReference type="InterPro" id="IPR003607">
    <property type="entry name" value="HD/PDEase_dom"/>
</dbReference>
<dbReference type="SMART" id="SM00387">
    <property type="entry name" value="HATPase_c"/>
    <property type="match status" value="1"/>
</dbReference>
<keyword evidence="13" id="KW-1185">Reference proteome</keyword>
<dbReference type="Pfam" id="PF00512">
    <property type="entry name" value="HisKA"/>
    <property type="match status" value="1"/>
</dbReference>
<dbReference type="GO" id="GO:0000155">
    <property type="term" value="F:phosphorelay sensor kinase activity"/>
    <property type="evidence" value="ECO:0007669"/>
    <property type="project" value="InterPro"/>
</dbReference>
<dbReference type="PROSITE" id="PS50109">
    <property type="entry name" value="HIS_KIN"/>
    <property type="match status" value="1"/>
</dbReference>
<dbReference type="AlphaFoldDB" id="A0A1U7CIB9"/>
<keyword evidence="7" id="KW-0067">ATP-binding</keyword>
<dbReference type="Gene3D" id="3.30.565.10">
    <property type="entry name" value="Histidine kinase-like ATPase, C-terminal domain"/>
    <property type="match status" value="1"/>
</dbReference>
<dbReference type="EMBL" id="CP019082">
    <property type="protein sequence ID" value="APW58690.1"/>
    <property type="molecule type" value="Genomic_DNA"/>
</dbReference>
<dbReference type="InterPro" id="IPR005467">
    <property type="entry name" value="His_kinase_dom"/>
</dbReference>
<dbReference type="GO" id="GO:0030295">
    <property type="term" value="F:protein kinase activator activity"/>
    <property type="evidence" value="ECO:0007669"/>
    <property type="project" value="TreeGrafter"/>
</dbReference>
<reference evidence="13" key="1">
    <citation type="submission" date="2016-12" db="EMBL/GenBank/DDBJ databases">
        <title>Comparative genomics of four Isosphaeraceae planctomycetes: a common pool of plasmids and glycoside hydrolase genes.</title>
        <authorList>
            <person name="Ivanova A."/>
        </authorList>
    </citation>
    <scope>NUCLEOTIDE SEQUENCE [LARGE SCALE GENOMIC DNA]</scope>
    <source>
        <strain evidence="13">PX4</strain>
    </source>
</reference>
<keyword evidence="6" id="KW-0418">Kinase</keyword>
<dbReference type="PRINTS" id="PR00344">
    <property type="entry name" value="BCTRLSENSOR"/>
</dbReference>
<dbReference type="InterPro" id="IPR013976">
    <property type="entry name" value="HDOD"/>
</dbReference>
<proteinExistence type="predicted"/>
<dbReference type="SUPFAM" id="SSF55874">
    <property type="entry name" value="ATPase domain of HSP90 chaperone/DNA topoisomerase II/histidine kinase"/>
    <property type="match status" value="1"/>
</dbReference>
<dbReference type="InterPro" id="IPR050351">
    <property type="entry name" value="BphY/WalK/GraS-like"/>
</dbReference>
<gene>
    <name evidence="12" type="primary">zraS_1</name>
    <name evidence="12" type="ORF">BSF38_00090</name>
</gene>
<accession>A0A1U7CIB9</accession>
<dbReference type="Gene3D" id="1.10.287.130">
    <property type="match status" value="1"/>
</dbReference>
<evidence type="ECO:0000256" key="9">
    <source>
        <dbReference type="SAM" id="MobiDB-lite"/>
    </source>
</evidence>
<evidence type="ECO:0000256" key="4">
    <source>
        <dbReference type="ARBA" id="ARBA00022679"/>
    </source>
</evidence>
<dbReference type="EC" id="2.7.13.3" evidence="2"/>
<evidence type="ECO:0000256" key="7">
    <source>
        <dbReference type="ARBA" id="ARBA00022840"/>
    </source>
</evidence>
<feature type="region of interest" description="Disordered" evidence="9">
    <location>
        <begin position="1"/>
        <end position="20"/>
    </location>
</feature>
<dbReference type="PANTHER" id="PTHR42878:SF7">
    <property type="entry name" value="SENSOR HISTIDINE KINASE GLRK"/>
    <property type="match status" value="1"/>
</dbReference>
<dbReference type="RefSeq" id="WP_083712583.1">
    <property type="nucleotide sequence ID" value="NZ_CP019082.1"/>
</dbReference>
<evidence type="ECO:0000256" key="3">
    <source>
        <dbReference type="ARBA" id="ARBA00022553"/>
    </source>
</evidence>
<dbReference type="SUPFAM" id="SSF109604">
    <property type="entry name" value="HD-domain/PDEase-like"/>
    <property type="match status" value="1"/>
</dbReference>
<dbReference type="SUPFAM" id="SSF47384">
    <property type="entry name" value="Homodimeric domain of signal transducing histidine kinase"/>
    <property type="match status" value="1"/>
</dbReference>
<dbReference type="Proteomes" id="UP000186309">
    <property type="component" value="Chromosome"/>
</dbReference>
<keyword evidence="8" id="KW-0902">Two-component regulatory system</keyword>
<protein>
    <recommendedName>
        <fullName evidence="2">histidine kinase</fullName>
        <ecNumber evidence="2">2.7.13.3</ecNumber>
    </recommendedName>
</protein>
<evidence type="ECO:0000256" key="8">
    <source>
        <dbReference type="ARBA" id="ARBA00023012"/>
    </source>
</evidence>
<dbReference type="PROSITE" id="PS51833">
    <property type="entry name" value="HDOD"/>
    <property type="match status" value="1"/>
</dbReference>
<dbReference type="GO" id="GO:0005524">
    <property type="term" value="F:ATP binding"/>
    <property type="evidence" value="ECO:0007669"/>
    <property type="project" value="UniProtKB-KW"/>
</dbReference>
<dbReference type="STRING" id="1387353.BSF38_00090"/>
<dbReference type="GO" id="GO:0000156">
    <property type="term" value="F:phosphorelay response regulator activity"/>
    <property type="evidence" value="ECO:0007669"/>
    <property type="project" value="TreeGrafter"/>
</dbReference>
<dbReference type="CDD" id="cd00082">
    <property type="entry name" value="HisKA"/>
    <property type="match status" value="1"/>
</dbReference>
<evidence type="ECO:0000256" key="2">
    <source>
        <dbReference type="ARBA" id="ARBA00012438"/>
    </source>
</evidence>
<keyword evidence="3" id="KW-0597">Phosphoprotein</keyword>
<feature type="domain" description="HDOD" evidence="11">
    <location>
        <begin position="106"/>
        <end position="207"/>
    </location>
</feature>
<dbReference type="CDD" id="cd00077">
    <property type="entry name" value="HDc"/>
    <property type="match status" value="1"/>
</dbReference>
<evidence type="ECO:0000256" key="1">
    <source>
        <dbReference type="ARBA" id="ARBA00000085"/>
    </source>
</evidence>
<organism evidence="12 13">
    <name type="scientific">Paludisphaera borealis</name>
    <dbReference type="NCBI Taxonomy" id="1387353"/>
    <lineage>
        <taxon>Bacteria</taxon>
        <taxon>Pseudomonadati</taxon>
        <taxon>Planctomycetota</taxon>
        <taxon>Planctomycetia</taxon>
        <taxon>Isosphaerales</taxon>
        <taxon>Isosphaeraceae</taxon>
        <taxon>Paludisphaera</taxon>
    </lineage>
</organism>
<dbReference type="InterPro" id="IPR004358">
    <property type="entry name" value="Sig_transdc_His_kin-like_C"/>
</dbReference>
<dbReference type="SMART" id="SM00388">
    <property type="entry name" value="HisKA"/>
    <property type="match status" value="1"/>
</dbReference>
<dbReference type="PANTHER" id="PTHR42878">
    <property type="entry name" value="TWO-COMPONENT HISTIDINE KINASE"/>
    <property type="match status" value="1"/>
</dbReference>
<evidence type="ECO:0000256" key="6">
    <source>
        <dbReference type="ARBA" id="ARBA00022777"/>
    </source>
</evidence>